<keyword evidence="2" id="KW-0812">Transmembrane</keyword>
<protein>
    <submittedName>
        <fullName evidence="3">Uncharacterized protein</fullName>
    </submittedName>
</protein>
<feature type="transmembrane region" description="Helical" evidence="2">
    <location>
        <begin position="21"/>
        <end position="40"/>
    </location>
</feature>
<organism evidence="3">
    <name type="scientific">Pseudo-nitzschia australis</name>
    <dbReference type="NCBI Taxonomy" id="44445"/>
    <lineage>
        <taxon>Eukaryota</taxon>
        <taxon>Sar</taxon>
        <taxon>Stramenopiles</taxon>
        <taxon>Ochrophyta</taxon>
        <taxon>Bacillariophyta</taxon>
        <taxon>Bacillariophyceae</taxon>
        <taxon>Bacillariophycidae</taxon>
        <taxon>Bacillariales</taxon>
        <taxon>Bacillariaceae</taxon>
        <taxon>Pseudo-nitzschia</taxon>
    </lineage>
</organism>
<feature type="region of interest" description="Disordered" evidence="1">
    <location>
        <begin position="54"/>
        <end position="108"/>
    </location>
</feature>
<sequence>MTTISSKLAISRQNGIRFSSTVMALTLLLIILHISTGFVIPSSLNTALSRDKLLQSHHRPRPQQLQTYMSKKTNDDDDNDDDEERNNKHLIHYNDFNEDDEKEDDCEDEREPVFCADARGRPAGVVLEDLNWRIEKLRLEEANKRRFLKAGPRFLPYTECQKWVQAWGNRWTSAEEWNDWIASGEKRNSYIPSRPEEYFTRIGGWVSWEHFLGVPEKDENSESH</sequence>
<dbReference type="EMBL" id="HBIX01010072">
    <property type="protein sequence ID" value="CAE0714885.1"/>
    <property type="molecule type" value="Transcribed_RNA"/>
</dbReference>
<gene>
    <name evidence="3" type="ORF">PAUS00366_LOCUS7637</name>
</gene>
<evidence type="ECO:0000313" key="3">
    <source>
        <dbReference type="EMBL" id="CAE0714885.1"/>
    </source>
</evidence>
<accession>A0A7S4AGY9</accession>
<name>A0A7S4AGY9_9STRA</name>
<keyword evidence="2" id="KW-0472">Membrane</keyword>
<evidence type="ECO:0000256" key="1">
    <source>
        <dbReference type="SAM" id="MobiDB-lite"/>
    </source>
</evidence>
<proteinExistence type="predicted"/>
<feature type="compositionally biased region" description="Acidic residues" evidence="1">
    <location>
        <begin position="75"/>
        <end position="84"/>
    </location>
</feature>
<dbReference type="AlphaFoldDB" id="A0A7S4AGY9"/>
<keyword evidence="2" id="KW-1133">Transmembrane helix</keyword>
<reference evidence="3" key="1">
    <citation type="submission" date="2021-01" db="EMBL/GenBank/DDBJ databases">
        <authorList>
            <person name="Corre E."/>
            <person name="Pelletier E."/>
            <person name="Niang G."/>
            <person name="Scheremetjew M."/>
            <person name="Finn R."/>
            <person name="Kale V."/>
            <person name="Holt S."/>
            <person name="Cochrane G."/>
            <person name="Meng A."/>
            <person name="Brown T."/>
            <person name="Cohen L."/>
        </authorList>
    </citation>
    <scope>NUCLEOTIDE SEQUENCE</scope>
    <source>
        <strain evidence="3">10249 10 AB</strain>
    </source>
</reference>
<feature type="compositionally biased region" description="Acidic residues" evidence="1">
    <location>
        <begin position="96"/>
        <end position="108"/>
    </location>
</feature>
<evidence type="ECO:0000256" key="2">
    <source>
        <dbReference type="SAM" id="Phobius"/>
    </source>
</evidence>